<organism evidence="4 5">
    <name type="scientific">Kingella bonacorsii</name>
    <dbReference type="NCBI Taxonomy" id="2796361"/>
    <lineage>
        <taxon>Bacteria</taxon>
        <taxon>Pseudomonadati</taxon>
        <taxon>Pseudomonadota</taxon>
        <taxon>Betaproteobacteria</taxon>
        <taxon>Neisseriales</taxon>
        <taxon>Neisseriaceae</taxon>
        <taxon>Kingella</taxon>
    </lineage>
</organism>
<dbReference type="EMBL" id="JAEHNZ010000002">
    <property type="protein sequence ID" value="MBK0396048.1"/>
    <property type="molecule type" value="Genomic_DNA"/>
</dbReference>
<evidence type="ECO:0000256" key="2">
    <source>
        <dbReference type="ARBA" id="ARBA00022801"/>
    </source>
</evidence>
<dbReference type="InterPro" id="IPR020422">
    <property type="entry name" value="TYR_PHOSPHATASE_DUAL_dom"/>
</dbReference>
<dbReference type="Gene3D" id="3.90.190.10">
    <property type="entry name" value="Protein tyrosine phosphatase superfamily"/>
    <property type="match status" value="1"/>
</dbReference>
<gene>
    <name evidence="4" type="ORF">JDW22_05525</name>
</gene>
<evidence type="ECO:0000259" key="3">
    <source>
        <dbReference type="PROSITE" id="PS50056"/>
    </source>
</evidence>
<evidence type="ECO:0000313" key="4">
    <source>
        <dbReference type="EMBL" id="MBK0396048.1"/>
    </source>
</evidence>
<dbReference type="Proteomes" id="UP000614058">
    <property type="component" value="Unassembled WGS sequence"/>
</dbReference>
<dbReference type="InterPro" id="IPR000387">
    <property type="entry name" value="Tyr_Pase_dom"/>
</dbReference>
<dbReference type="InterPro" id="IPR029021">
    <property type="entry name" value="Prot-tyrosine_phosphatase-like"/>
</dbReference>
<dbReference type="PROSITE" id="PS00383">
    <property type="entry name" value="TYR_PHOSPHATASE_1"/>
    <property type="match status" value="1"/>
</dbReference>
<name>A0ABS1BS14_9NEIS</name>
<evidence type="ECO:0000256" key="1">
    <source>
        <dbReference type="ARBA" id="ARBA00009580"/>
    </source>
</evidence>
<comment type="caution">
    <text evidence="4">The sequence shown here is derived from an EMBL/GenBank/DDBJ whole genome shotgun (WGS) entry which is preliminary data.</text>
</comment>
<dbReference type="InterPro" id="IPR057023">
    <property type="entry name" value="PTP-SAK"/>
</dbReference>
<comment type="similarity">
    <text evidence="1">Belongs to the protein-tyrosine phosphatase family.</text>
</comment>
<dbReference type="SUPFAM" id="SSF52799">
    <property type="entry name" value="(Phosphotyrosine protein) phosphatases II"/>
    <property type="match status" value="1"/>
</dbReference>
<evidence type="ECO:0000313" key="5">
    <source>
        <dbReference type="Proteomes" id="UP000614058"/>
    </source>
</evidence>
<feature type="domain" description="Tyrosine specific protein phosphatases" evidence="3">
    <location>
        <begin position="75"/>
        <end position="133"/>
    </location>
</feature>
<proteinExistence type="inferred from homology"/>
<dbReference type="InterPro" id="IPR003595">
    <property type="entry name" value="Tyr_Pase_cat"/>
</dbReference>
<reference evidence="4 5" key="1">
    <citation type="journal article" date="2021" name="Pathogens">
        <title>Isolation and Characterization of Kingella bonacorsii sp. nov., A Novel Kingella Species Detected in a Stable Periodontitis Subject.</title>
        <authorList>
            <person name="Antezack A."/>
            <person name="Boxberger M."/>
            <person name="Rolland C."/>
            <person name="Monnet-Corti V."/>
            <person name="La Scola B."/>
        </authorList>
    </citation>
    <scope>NUCLEOTIDE SEQUENCE [LARGE SCALE GENOMIC DNA]</scope>
    <source>
        <strain evidence="4 5">Marseille-Q4569</strain>
    </source>
</reference>
<protein>
    <submittedName>
        <fullName evidence="4">Tyrosine-protein phosphatase</fullName>
    </submittedName>
</protein>
<dbReference type="SMART" id="SM00195">
    <property type="entry name" value="DSPc"/>
    <property type="match status" value="1"/>
</dbReference>
<sequence length="164" mass="19227">MQLIKQDANLYRVDSKLYRSEQLNRDDLATIRQLGIRSVVNLRYFGRHKNQKIFAGHPDIALINRPLLTWRVQPRDIARVLRTIEQQQQQGAVLVHCYHGADRTGTIVAMYRIVYHGLPIADALAEMKHERFGYHSIWRNLERLFTEENVAQVKAELARLRRGE</sequence>
<dbReference type="Pfam" id="PF22784">
    <property type="entry name" value="PTP-SAK"/>
    <property type="match status" value="1"/>
</dbReference>
<keyword evidence="2" id="KW-0378">Hydrolase</keyword>
<keyword evidence="5" id="KW-1185">Reference proteome</keyword>
<dbReference type="PANTHER" id="PTHR31126">
    <property type="entry name" value="TYROSINE-PROTEIN PHOSPHATASE"/>
    <property type="match status" value="1"/>
</dbReference>
<dbReference type="PROSITE" id="PS50056">
    <property type="entry name" value="TYR_PHOSPHATASE_2"/>
    <property type="match status" value="1"/>
</dbReference>
<dbReference type="InterPro" id="IPR016130">
    <property type="entry name" value="Tyr_Pase_AS"/>
</dbReference>
<accession>A0ABS1BS14</accession>
<dbReference type="PANTHER" id="PTHR31126:SF72">
    <property type="entry name" value="DUAL SPECIFICITY PROTEIN PHOSPHATASE TPBA"/>
    <property type="match status" value="1"/>
</dbReference>
<dbReference type="SMART" id="SM00404">
    <property type="entry name" value="PTPc_motif"/>
    <property type="match status" value="1"/>
</dbReference>